<protein>
    <submittedName>
        <fullName evidence="1">Uncharacterized protein</fullName>
    </submittedName>
</protein>
<evidence type="ECO:0000313" key="1">
    <source>
        <dbReference type="EMBL" id="KZT16986.1"/>
    </source>
</evidence>
<dbReference type="OrthoDB" id="10248542at2759"/>
<reference evidence="1 2" key="1">
    <citation type="journal article" date="2016" name="Mol. Biol. Evol.">
        <title>Comparative Genomics of Early-Diverging Mushroom-Forming Fungi Provides Insights into the Origins of Lignocellulose Decay Capabilities.</title>
        <authorList>
            <person name="Nagy L.G."/>
            <person name="Riley R."/>
            <person name="Tritt A."/>
            <person name="Adam C."/>
            <person name="Daum C."/>
            <person name="Floudas D."/>
            <person name="Sun H."/>
            <person name="Yadav J.S."/>
            <person name="Pangilinan J."/>
            <person name="Larsson K.H."/>
            <person name="Matsuura K."/>
            <person name="Barry K."/>
            <person name="Labutti K."/>
            <person name="Kuo R."/>
            <person name="Ohm R.A."/>
            <person name="Bhattacharya S.S."/>
            <person name="Shirouzu T."/>
            <person name="Yoshinaga Y."/>
            <person name="Martin F.M."/>
            <person name="Grigoriev I.V."/>
            <person name="Hibbett D.S."/>
        </authorList>
    </citation>
    <scope>NUCLEOTIDE SEQUENCE [LARGE SCALE GENOMIC DNA]</scope>
    <source>
        <strain evidence="1 2">HHB14362 ss-1</strain>
    </source>
</reference>
<organism evidence="1 2">
    <name type="scientific">Neolentinus lepideus HHB14362 ss-1</name>
    <dbReference type="NCBI Taxonomy" id="1314782"/>
    <lineage>
        <taxon>Eukaryota</taxon>
        <taxon>Fungi</taxon>
        <taxon>Dikarya</taxon>
        <taxon>Basidiomycota</taxon>
        <taxon>Agaricomycotina</taxon>
        <taxon>Agaricomycetes</taxon>
        <taxon>Gloeophyllales</taxon>
        <taxon>Gloeophyllaceae</taxon>
        <taxon>Neolentinus</taxon>
    </lineage>
</organism>
<name>A0A165LEF0_9AGAM</name>
<dbReference type="InParanoid" id="A0A165LEF0"/>
<sequence>MYLDHHSVPHGVVHDHEPIAILRTGFHNSRSSRTDDQNEVVEKRPPVVAIKAKDGLQRTTSPRTVHWRASRTSNVCGLSATAVVGAGGDMSDFQYIQSLLDDLVVEEVHEPGRRSMNISVR</sequence>
<keyword evidence="2" id="KW-1185">Reference proteome</keyword>
<gene>
    <name evidence="1" type="ORF">NEOLEDRAFT_1184854</name>
</gene>
<dbReference type="Proteomes" id="UP000076761">
    <property type="component" value="Unassembled WGS sequence"/>
</dbReference>
<accession>A0A165LEF0</accession>
<proteinExistence type="predicted"/>
<dbReference type="EMBL" id="KV425798">
    <property type="protein sequence ID" value="KZT16986.1"/>
    <property type="molecule type" value="Genomic_DNA"/>
</dbReference>
<dbReference type="AlphaFoldDB" id="A0A165LEF0"/>
<evidence type="ECO:0000313" key="2">
    <source>
        <dbReference type="Proteomes" id="UP000076761"/>
    </source>
</evidence>